<protein>
    <recommendedName>
        <fullName evidence="7">Protein kinase domain-containing protein</fullName>
    </recommendedName>
</protein>
<keyword evidence="4 5" id="KW-0067">ATP-binding</keyword>
<feature type="coiled-coil region" evidence="6">
    <location>
        <begin position="99"/>
        <end position="144"/>
    </location>
</feature>
<organism evidence="8 9">
    <name type="scientific">Pycnococcus provasolii</name>
    <dbReference type="NCBI Taxonomy" id="41880"/>
    <lineage>
        <taxon>Eukaryota</taxon>
        <taxon>Viridiplantae</taxon>
        <taxon>Chlorophyta</taxon>
        <taxon>Pseudoscourfieldiophyceae</taxon>
        <taxon>Pseudoscourfieldiales</taxon>
        <taxon>Pycnococcaceae</taxon>
        <taxon>Pycnococcus</taxon>
    </lineage>
</organism>
<evidence type="ECO:0000256" key="4">
    <source>
        <dbReference type="ARBA" id="ARBA00022840"/>
    </source>
</evidence>
<dbReference type="Pfam" id="PF00069">
    <property type="entry name" value="Pkinase"/>
    <property type="match status" value="1"/>
</dbReference>
<dbReference type="InterPro" id="IPR000719">
    <property type="entry name" value="Prot_kinase_dom"/>
</dbReference>
<dbReference type="InterPro" id="IPR050117">
    <property type="entry name" value="MAPK"/>
</dbReference>
<evidence type="ECO:0000313" key="9">
    <source>
        <dbReference type="Proteomes" id="UP000660262"/>
    </source>
</evidence>
<dbReference type="InterPro" id="IPR008271">
    <property type="entry name" value="Ser/Thr_kinase_AS"/>
</dbReference>
<evidence type="ECO:0000259" key="7">
    <source>
        <dbReference type="PROSITE" id="PS50011"/>
    </source>
</evidence>
<proteinExistence type="predicted"/>
<dbReference type="AlphaFoldDB" id="A0A830HBJ3"/>
<comment type="caution">
    <text evidence="8">The sequence shown here is derived from an EMBL/GenBank/DDBJ whole genome shotgun (WGS) entry which is preliminary data.</text>
</comment>
<accession>A0A830HBJ3</accession>
<keyword evidence="1" id="KW-0808">Transferase</keyword>
<evidence type="ECO:0000256" key="2">
    <source>
        <dbReference type="ARBA" id="ARBA00022741"/>
    </source>
</evidence>
<keyword evidence="6" id="KW-0175">Coiled coil</keyword>
<dbReference type="GO" id="GO:0004672">
    <property type="term" value="F:protein kinase activity"/>
    <property type="evidence" value="ECO:0007669"/>
    <property type="project" value="InterPro"/>
</dbReference>
<dbReference type="OrthoDB" id="548217at2759"/>
<dbReference type="PROSITE" id="PS50011">
    <property type="entry name" value="PROTEIN_KINASE_DOM"/>
    <property type="match status" value="1"/>
</dbReference>
<evidence type="ECO:0000256" key="3">
    <source>
        <dbReference type="ARBA" id="ARBA00022777"/>
    </source>
</evidence>
<dbReference type="PROSITE" id="PS00108">
    <property type="entry name" value="PROTEIN_KINASE_ST"/>
    <property type="match status" value="1"/>
</dbReference>
<dbReference type="EMBL" id="BNJQ01000007">
    <property type="protein sequence ID" value="GHP04118.1"/>
    <property type="molecule type" value="Genomic_DNA"/>
</dbReference>
<gene>
    <name evidence="8" type="ORF">PPROV_000287200</name>
</gene>
<evidence type="ECO:0000256" key="5">
    <source>
        <dbReference type="PROSITE-ProRule" id="PRU10141"/>
    </source>
</evidence>
<keyword evidence="2 5" id="KW-0547">Nucleotide-binding</keyword>
<dbReference type="GO" id="GO:0005524">
    <property type="term" value="F:ATP binding"/>
    <property type="evidence" value="ECO:0007669"/>
    <property type="project" value="UniProtKB-UniRule"/>
</dbReference>
<sequence>MLSSRLQEATLRLTASNRANAKRFDAEARGELEAAIEAIAPSAPKGDPLLASAQAALKALWRREAARERLMRAMDFSGPPAGLVNALAEALDAAMSAGVVETESLMSEALRELKRAEEDARADARRAGNAAAKAEAAMREEEAALVHPLPTEAGARTLRDGRFVVQTVVGEGAYGVVMRCTDRGEKPTAAHKTVAVKEFKVEDSDPDAEDVRRTARREVSLLKRMQHPHIVRFIQEFDEREKLFIVMEFVPKNLLEVLEDAQSRNGRGGLPKPVVKRIMYQLCLALAYIHECDIVYRDVKPENLLVAERVPNASDNVNPAALLDRGDGVGVVLEMKLCDFGFARPLGPNTSAADKSPTWPDTDDILTDYVATRWYRAPELLLGPPFPSERDPSALVHSPYGVGVDMWAVGCLMGECLDGEPLFPGDSDIDQLRRVQEMLGRLTTKQLELFLRNPSNTNASFPFDGPPIGLDARYGHLLNDVELSFMADLLRVDPKQRMSGEECLAHAIFSDA</sequence>
<reference evidence="8" key="1">
    <citation type="submission" date="2020-10" db="EMBL/GenBank/DDBJ databases">
        <title>Unveiling of a novel bifunctional photoreceptor, Dualchrome1, isolated from a cosmopolitan green alga.</title>
        <authorList>
            <person name="Suzuki S."/>
            <person name="Kawachi M."/>
        </authorList>
    </citation>
    <scope>NUCLEOTIDE SEQUENCE</scope>
    <source>
        <strain evidence="8">NIES 2893</strain>
    </source>
</reference>
<dbReference type="SUPFAM" id="SSF56112">
    <property type="entry name" value="Protein kinase-like (PK-like)"/>
    <property type="match status" value="1"/>
</dbReference>
<keyword evidence="9" id="KW-1185">Reference proteome</keyword>
<dbReference type="SMART" id="SM00220">
    <property type="entry name" value="S_TKc"/>
    <property type="match status" value="1"/>
</dbReference>
<dbReference type="InterPro" id="IPR017441">
    <property type="entry name" value="Protein_kinase_ATP_BS"/>
</dbReference>
<dbReference type="InterPro" id="IPR011009">
    <property type="entry name" value="Kinase-like_dom_sf"/>
</dbReference>
<dbReference type="PROSITE" id="PS00107">
    <property type="entry name" value="PROTEIN_KINASE_ATP"/>
    <property type="match status" value="1"/>
</dbReference>
<dbReference type="Gene3D" id="3.30.200.20">
    <property type="entry name" value="Phosphorylase Kinase, domain 1"/>
    <property type="match status" value="1"/>
</dbReference>
<feature type="binding site" evidence="5">
    <location>
        <position position="197"/>
    </location>
    <ligand>
        <name>ATP</name>
        <dbReference type="ChEBI" id="CHEBI:30616"/>
    </ligand>
</feature>
<evidence type="ECO:0000256" key="1">
    <source>
        <dbReference type="ARBA" id="ARBA00022679"/>
    </source>
</evidence>
<keyword evidence="3" id="KW-0418">Kinase</keyword>
<dbReference type="Gene3D" id="1.10.510.10">
    <property type="entry name" value="Transferase(Phosphotransferase) domain 1"/>
    <property type="match status" value="1"/>
</dbReference>
<evidence type="ECO:0000313" key="8">
    <source>
        <dbReference type="EMBL" id="GHP04118.1"/>
    </source>
</evidence>
<name>A0A830HBJ3_9CHLO</name>
<evidence type="ECO:0000256" key="6">
    <source>
        <dbReference type="SAM" id="Coils"/>
    </source>
</evidence>
<dbReference type="PANTHER" id="PTHR24055">
    <property type="entry name" value="MITOGEN-ACTIVATED PROTEIN KINASE"/>
    <property type="match status" value="1"/>
</dbReference>
<feature type="domain" description="Protein kinase" evidence="7">
    <location>
        <begin position="163"/>
        <end position="509"/>
    </location>
</feature>
<dbReference type="Proteomes" id="UP000660262">
    <property type="component" value="Unassembled WGS sequence"/>
</dbReference>